<evidence type="ECO:0000256" key="10">
    <source>
        <dbReference type="ARBA" id="ARBA00022884"/>
    </source>
</evidence>
<evidence type="ECO:0000256" key="5">
    <source>
        <dbReference type="ARBA" id="ARBA00022695"/>
    </source>
</evidence>
<feature type="domain" description="Ribosomal protein L9" evidence="18">
    <location>
        <begin position="662"/>
        <end position="689"/>
    </location>
</feature>
<dbReference type="EnsemblMetazoa" id="GMOY002236-RA">
    <property type="protein sequence ID" value="GMOY002236-PA"/>
    <property type="gene ID" value="GMOY002236"/>
</dbReference>
<dbReference type="Gene3D" id="1.10.10.350">
    <property type="match status" value="1"/>
</dbReference>
<evidence type="ECO:0000313" key="19">
    <source>
        <dbReference type="EnsemblMetazoa" id="GMOY002236-PA"/>
    </source>
</evidence>
<dbReference type="InterPro" id="IPR020751">
    <property type="entry name" value="aa-tRNA-synth_I_codon-bd_sub2"/>
</dbReference>
<proteinExistence type="inferred from homology"/>
<organism evidence="19 20">
    <name type="scientific">Glossina morsitans morsitans</name>
    <name type="common">Savannah tsetse fly</name>
    <dbReference type="NCBI Taxonomy" id="37546"/>
    <lineage>
        <taxon>Eukaryota</taxon>
        <taxon>Metazoa</taxon>
        <taxon>Ecdysozoa</taxon>
        <taxon>Arthropoda</taxon>
        <taxon>Hexapoda</taxon>
        <taxon>Insecta</taxon>
        <taxon>Pterygota</taxon>
        <taxon>Neoptera</taxon>
        <taxon>Endopterygota</taxon>
        <taxon>Diptera</taxon>
        <taxon>Brachycera</taxon>
        <taxon>Muscomorpha</taxon>
        <taxon>Hippoboscoidea</taxon>
        <taxon>Glossinidae</taxon>
        <taxon>Glossina</taxon>
    </lineage>
</organism>
<dbReference type="InterPro" id="IPR045462">
    <property type="entry name" value="aa-tRNA-synth_I_cd-bd"/>
</dbReference>
<dbReference type="GO" id="GO:0006260">
    <property type="term" value="P:DNA replication"/>
    <property type="evidence" value="ECO:0007669"/>
    <property type="project" value="UniProtKB-KW"/>
</dbReference>
<evidence type="ECO:0000256" key="11">
    <source>
        <dbReference type="ARBA" id="ARBA00022917"/>
    </source>
</evidence>
<evidence type="ECO:0000256" key="4">
    <source>
        <dbReference type="ARBA" id="ARBA00022679"/>
    </source>
</evidence>
<evidence type="ECO:0000313" key="20">
    <source>
        <dbReference type="Proteomes" id="UP000092444"/>
    </source>
</evidence>
<evidence type="ECO:0000256" key="6">
    <source>
        <dbReference type="ARBA" id="ARBA00022705"/>
    </source>
</evidence>
<keyword evidence="4" id="KW-0808">Transferase</keyword>
<dbReference type="PROSITE" id="PS00651">
    <property type="entry name" value="RIBOSOMAL_L9"/>
    <property type="match status" value="1"/>
</dbReference>
<keyword evidence="14" id="KW-0030">Aminoacyl-tRNA synthetase</keyword>
<dbReference type="Gene3D" id="3.10.430.100">
    <property type="entry name" value="Ribosomal protein L9, C-terminal domain"/>
    <property type="match status" value="1"/>
</dbReference>
<dbReference type="InterPro" id="IPR020594">
    <property type="entry name" value="Ribosomal_bL9_bac/chp"/>
</dbReference>
<dbReference type="NCBIfam" id="TIGR00158">
    <property type="entry name" value="L9"/>
    <property type="match status" value="1"/>
</dbReference>
<comment type="catalytic activity">
    <reaction evidence="16">
        <text>DNA(n) + a 2'-deoxyribonucleoside 5'-triphosphate = DNA(n+1) + diphosphate</text>
        <dbReference type="Rhea" id="RHEA:22508"/>
        <dbReference type="Rhea" id="RHEA-COMP:17339"/>
        <dbReference type="Rhea" id="RHEA-COMP:17340"/>
        <dbReference type="ChEBI" id="CHEBI:33019"/>
        <dbReference type="ChEBI" id="CHEBI:61560"/>
        <dbReference type="ChEBI" id="CHEBI:173112"/>
        <dbReference type="EC" id="2.7.7.7"/>
    </reaction>
</comment>
<dbReference type="SUPFAM" id="SSF55653">
    <property type="entry name" value="Ribosomal protein L9 C-domain"/>
    <property type="match status" value="1"/>
</dbReference>
<evidence type="ECO:0000256" key="12">
    <source>
        <dbReference type="ARBA" id="ARBA00022932"/>
    </source>
</evidence>
<evidence type="ECO:0000256" key="9">
    <source>
        <dbReference type="ARBA" id="ARBA00022840"/>
    </source>
</evidence>
<evidence type="ECO:0000256" key="17">
    <source>
        <dbReference type="SAM" id="MobiDB-lite"/>
    </source>
</evidence>
<dbReference type="InterPro" id="IPR020070">
    <property type="entry name" value="Ribosomal_bL9_N"/>
</dbReference>
<keyword evidence="7" id="KW-0699">rRNA-binding</keyword>
<dbReference type="InterPro" id="IPR004805">
    <property type="entry name" value="DnaE2/DnaE/PolC"/>
</dbReference>
<name>A0A1B0FF46_GLOMM</name>
<keyword evidence="20" id="KW-1185">Reference proteome</keyword>
<dbReference type="VEuPathDB" id="VectorBase:GMOY002236"/>
<dbReference type="InterPro" id="IPR020069">
    <property type="entry name" value="Ribosomal_bL9_C"/>
</dbReference>
<dbReference type="STRING" id="37546.A0A1B0FF46"/>
<keyword evidence="6" id="KW-0235">DNA replication</keyword>
<dbReference type="PANTHER" id="PTHR32294">
    <property type="entry name" value="DNA POLYMERASE III SUBUNIT ALPHA"/>
    <property type="match status" value="1"/>
</dbReference>
<evidence type="ECO:0000256" key="7">
    <source>
        <dbReference type="ARBA" id="ARBA00022730"/>
    </source>
</evidence>
<evidence type="ECO:0000256" key="14">
    <source>
        <dbReference type="ARBA" id="ARBA00023146"/>
    </source>
</evidence>
<feature type="region of interest" description="Disordered" evidence="17">
    <location>
        <begin position="809"/>
        <end position="833"/>
    </location>
</feature>
<keyword evidence="10" id="KW-0694">RNA-binding</keyword>
<accession>A0A1B0FF46</accession>
<dbReference type="Gene3D" id="1.10.150.870">
    <property type="match status" value="1"/>
</dbReference>
<dbReference type="GO" id="GO:0006412">
    <property type="term" value="P:translation"/>
    <property type="evidence" value="ECO:0007669"/>
    <property type="project" value="UniProtKB-KW"/>
</dbReference>
<evidence type="ECO:0000256" key="13">
    <source>
        <dbReference type="ARBA" id="ARBA00022980"/>
    </source>
</evidence>
<dbReference type="EC" id="2.7.7.7" evidence="2"/>
<dbReference type="Pfam" id="PF01281">
    <property type="entry name" value="Ribosomal_L9_N"/>
    <property type="match status" value="1"/>
</dbReference>
<dbReference type="GO" id="GO:0005840">
    <property type="term" value="C:ribosome"/>
    <property type="evidence" value="ECO:0007669"/>
    <property type="project" value="UniProtKB-KW"/>
</dbReference>
<dbReference type="NCBIfam" id="TIGR00594">
    <property type="entry name" value="polc"/>
    <property type="match status" value="1"/>
</dbReference>
<dbReference type="InterPro" id="IPR008925">
    <property type="entry name" value="aa_tRNA-synth_I_cd-bd_sf"/>
</dbReference>
<dbReference type="Pfam" id="PF19269">
    <property type="entry name" value="Anticodon_2"/>
    <property type="match status" value="1"/>
</dbReference>
<evidence type="ECO:0000259" key="18">
    <source>
        <dbReference type="PROSITE" id="PS00651"/>
    </source>
</evidence>
<dbReference type="InterPro" id="IPR040982">
    <property type="entry name" value="DNA_pol3_finger"/>
</dbReference>
<keyword evidence="5" id="KW-0548">Nucleotidyltransferase</keyword>
<keyword evidence="11" id="KW-0648">Protein biosynthesis</keyword>
<reference evidence="19" key="1">
    <citation type="submission" date="2020-05" db="UniProtKB">
        <authorList>
            <consortium name="EnsemblMetazoa"/>
        </authorList>
    </citation>
    <scope>IDENTIFICATION</scope>
    <source>
        <strain evidence="19">Yale</strain>
    </source>
</reference>
<sequence>MPFEIIQERLNQIGVDSSEFWYFIKNNIERFSEVAKWWKICKSDIEPVILDKELIKIAFNALPQGDCNENTLSEWVKTIRQTVDIKAKNLFTQLRSALTGTETGPELAKLLIFIGKENIIARQGQYCVMLVEYCKCLTPVNPVTLSQAIEFHQNLQKERDSNEVIAKLLDISLKLERIYRHVSTHAAGIVICDQKLENFVPVYYDPNSALPITQYSMKYVEKAGLLKFYLLGLGTLTLIDHVCRLINRDGKKIDISSVPLNDQKTYEILSSGDSIGVFHLESSGMREALIKLKPDCIEDIIALISLYRPGPMDNIPTYVARKHGLEKPDYIHPLLEGVLKETFGVIIYQEQVMEIARILSGYSLAEADLLRRAMGKKIKEEMDKQRELFIQGATKNGVDYDRASYIFDLVAKFAGYGFNKSHAAAYAVISYQTAYLKANYPLEFFTALMNLNIDDRDKLNLFYHAAKFGGVTVLSPDINKSQAEFSIEDERIRYGIAALRNVGFSIAEGIVNVRSSACKDIWEFIQNSGHIINKRALESLIKSGAFDSVHKNRKQLYESMDTLIYFANKNKQDRESSQAALFGSLDVLKPKLENVEDFDEEEKLEHELFSLGFYLTNHPLEKFRTFLEKLNIGFIGENRTAKTAGVILNARMRTSERGRTLGKLGEVVKVKPGYARNFLFPQRKAVKATKENLTKLEEQRLLLEEENIKRLNVAKELALSLHDKFVVLIKQASEDGKIFGSVTTPEIAKILLQEGHVIDHRSLSFGGVSIKNLGEYQVNVELHSEVVVPITIYVVKSETDANELRQVKLQNKKSEQQEAEQDANKEATDGDDS</sequence>
<keyword evidence="15" id="KW-0687">Ribonucleoprotein</keyword>
<keyword evidence="8" id="KW-0547">Nucleotide-binding</keyword>
<keyword evidence="3" id="KW-0436">Ligase</keyword>
<dbReference type="InterPro" id="IPR009027">
    <property type="entry name" value="Ribosomal_bL9/RNase_H1_N"/>
</dbReference>
<dbReference type="AlphaFoldDB" id="A0A1B0FF46"/>
<keyword evidence="9" id="KW-0067">ATP-binding</keyword>
<dbReference type="SUPFAM" id="SSF55658">
    <property type="entry name" value="L9 N-domain-like"/>
    <property type="match status" value="1"/>
</dbReference>
<dbReference type="SUPFAM" id="SSF48163">
    <property type="entry name" value="An anticodon-binding domain of class I aminoacyl-tRNA synthetases"/>
    <property type="match status" value="1"/>
</dbReference>
<evidence type="ECO:0000256" key="1">
    <source>
        <dbReference type="ARBA" id="ARBA00010605"/>
    </source>
</evidence>
<protein>
    <recommendedName>
        <fullName evidence="2">DNA-directed DNA polymerase</fullName>
        <ecNumber evidence="2">2.7.7.7</ecNumber>
    </recommendedName>
</protein>
<dbReference type="Pfam" id="PF14579">
    <property type="entry name" value="HHH_6"/>
    <property type="match status" value="1"/>
</dbReference>
<evidence type="ECO:0000256" key="2">
    <source>
        <dbReference type="ARBA" id="ARBA00012417"/>
    </source>
</evidence>
<dbReference type="GO" id="GO:0004812">
    <property type="term" value="F:aminoacyl-tRNA ligase activity"/>
    <property type="evidence" value="ECO:0007669"/>
    <property type="project" value="UniProtKB-KW"/>
</dbReference>
<dbReference type="Pfam" id="PF17657">
    <property type="entry name" value="DNA_pol3_finger"/>
    <property type="match status" value="1"/>
</dbReference>
<dbReference type="InterPro" id="IPR029460">
    <property type="entry name" value="DNAPol_HHH"/>
</dbReference>
<evidence type="ECO:0000256" key="16">
    <source>
        <dbReference type="ARBA" id="ARBA00049244"/>
    </source>
</evidence>
<evidence type="ECO:0000256" key="8">
    <source>
        <dbReference type="ARBA" id="ARBA00022741"/>
    </source>
</evidence>
<dbReference type="GO" id="GO:0019843">
    <property type="term" value="F:rRNA binding"/>
    <property type="evidence" value="ECO:0007669"/>
    <property type="project" value="UniProtKB-KW"/>
</dbReference>
<dbReference type="GO" id="GO:0000049">
    <property type="term" value="F:tRNA binding"/>
    <property type="evidence" value="ECO:0007669"/>
    <property type="project" value="InterPro"/>
</dbReference>
<dbReference type="GO" id="GO:1990904">
    <property type="term" value="C:ribonucleoprotein complex"/>
    <property type="evidence" value="ECO:0007669"/>
    <property type="project" value="UniProtKB-KW"/>
</dbReference>
<dbReference type="PANTHER" id="PTHR32294:SF0">
    <property type="entry name" value="DNA POLYMERASE III SUBUNIT ALPHA"/>
    <property type="match status" value="1"/>
</dbReference>
<evidence type="ECO:0000256" key="3">
    <source>
        <dbReference type="ARBA" id="ARBA00022598"/>
    </source>
</evidence>
<dbReference type="EMBL" id="CCAG010018313">
    <property type="status" value="NOT_ANNOTATED_CDS"/>
    <property type="molecule type" value="Genomic_DNA"/>
</dbReference>
<dbReference type="HAMAP" id="MF_00503">
    <property type="entry name" value="Ribosomal_bL9"/>
    <property type="match status" value="1"/>
</dbReference>
<dbReference type="Pfam" id="PF07733">
    <property type="entry name" value="DNA_pol3_alpha"/>
    <property type="match status" value="1"/>
</dbReference>
<dbReference type="GO" id="GO:0008408">
    <property type="term" value="F:3'-5' exonuclease activity"/>
    <property type="evidence" value="ECO:0007669"/>
    <property type="project" value="InterPro"/>
</dbReference>
<dbReference type="InterPro" id="IPR011708">
    <property type="entry name" value="DNA_pol3_alpha_NTPase_dom"/>
</dbReference>
<keyword evidence="12" id="KW-0239">DNA-directed DNA polymerase</keyword>
<dbReference type="GO" id="GO:0003887">
    <property type="term" value="F:DNA-directed DNA polymerase activity"/>
    <property type="evidence" value="ECO:0007669"/>
    <property type="project" value="UniProtKB-KW"/>
</dbReference>
<evidence type="ECO:0000256" key="15">
    <source>
        <dbReference type="ARBA" id="ARBA00023274"/>
    </source>
</evidence>
<dbReference type="Proteomes" id="UP000092444">
    <property type="component" value="Unassembled WGS sequence"/>
</dbReference>
<dbReference type="InterPro" id="IPR036935">
    <property type="entry name" value="Ribosomal_bL9_N_sf"/>
</dbReference>
<dbReference type="GO" id="GO:0003735">
    <property type="term" value="F:structural constituent of ribosome"/>
    <property type="evidence" value="ECO:0007669"/>
    <property type="project" value="InterPro"/>
</dbReference>
<dbReference type="Pfam" id="PF03948">
    <property type="entry name" value="Ribosomal_L9_C"/>
    <property type="match status" value="1"/>
</dbReference>
<comment type="similarity">
    <text evidence="1">Belongs to the bacterial ribosomal protein bL9 family.</text>
</comment>
<keyword evidence="13" id="KW-0689">Ribosomal protein</keyword>
<dbReference type="Gene3D" id="3.40.5.10">
    <property type="entry name" value="Ribosomal protein L9, N-terminal domain"/>
    <property type="match status" value="1"/>
</dbReference>
<dbReference type="InterPro" id="IPR036791">
    <property type="entry name" value="Ribosomal_bL9_C_sf"/>
</dbReference>
<dbReference type="GO" id="GO:0005524">
    <property type="term" value="F:ATP binding"/>
    <property type="evidence" value="ECO:0007669"/>
    <property type="project" value="UniProtKB-KW"/>
</dbReference>